<sequence length="839" mass="91784">MSVPTKPSFLEVARMMNQLVPELSKNVKPLKPIFTAAKGSKEFANGLTDIGKRSKYFIEDFKFNNGQAGRITKTVQKQVVEQTKKVSGIQKITDALKKGALKEVNPRWGSVVNILSTLAFAGIQILAVKTSEQVQEIDLRNGQRNEADLQSTFTRGINNSIQIRGLQKQVTNNKQQIDKELSSQAKQIFQNTTVVREAKKQANDALYEVRQGRRIIENQIVATNKRTNDVLAESRGTATKIRQEITSVQQSIRTQITDALRGISNTSNAVSSTVQSAINSAVSRVQSDINSVRQQVNSIRPPAPVDTRAIENSVTTNIRSDNNLLKQQLDRLGSILSGVLRQQENLQTTDITLGNSIKAVAGTAASAERKADQAIQDVNKRNVFPDLVSKNDLDRKFNEIVAQNAKDLGIRDLSLSNLSKKFDADLKEFDRLSKLNNEQRFSEFIRSNEQALNTKTQQITTTVNSRITPLETKIRERETVDTRVERKIDSLVPKIDSIIPTIAGIPLIAGRAADLIRPSIPTIDQIGTATGAAMCRNLQTGCGKKAIDDAVGAVSGNNNQNTNAVLNALNTASNAADLALLPIINNKLGDQVPGGISGNLGRISKWLQLDKLLNILTFAATVHNSFQLSNDIGLTLGSALGNVLQLIGIKDENGSAIDVSQLINSTVENLVKGIVGAENYQQMSEAFAKANRIYQATTNVLNSFLNLSQTILQANELIAAYTGRIGNALKKGGIILENAYGWMNPQPKFNRVTKFLEGLQNGASTIQMVTQVPLDILNATTEFTTASTDFVKAIKEDNKPENKPQETPEPDELKAQETTNKTVSQPLSFDFSDLFDGED</sequence>
<proteinExistence type="predicted"/>
<reference evidence="2 3" key="1">
    <citation type="journal article" date="2020" name="ISME J.">
        <title>Comparative genomics reveals insights into cyanobacterial evolution and habitat adaptation.</title>
        <authorList>
            <person name="Chen M.Y."/>
            <person name="Teng W.K."/>
            <person name="Zhao L."/>
            <person name="Hu C.X."/>
            <person name="Zhou Y.K."/>
            <person name="Han B.P."/>
            <person name="Song L.R."/>
            <person name="Shu W.S."/>
        </authorList>
    </citation>
    <scope>NUCLEOTIDE SEQUENCE [LARGE SCALE GENOMIC DNA]</scope>
    <source>
        <strain evidence="2 3">FACHB-260</strain>
    </source>
</reference>
<evidence type="ECO:0000256" key="1">
    <source>
        <dbReference type="SAM" id="MobiDB-lite"/>
    </source>
</evidence>
<comment type="caution">
    <text evidence="2">The sequence shown here is derived from an EMBL/GenBank/DDBJ whole genome shotgun (WGS) entry which is preliminary data.</text>
</comment>
<accession>A0ABR8CMC3</accession>
<evidence type="ECO:0000313" key="2">
    <source>
        <dbReference type="EMBL" id="MBD2344169.1"/>
    </source>
</evidence>
<gene>
    <name evidence="2" type="ORF">H6G18_08405</name>
</gene>
<feature type="compositionally biased region" description="Basic and acidic residues" evidence="1">
    <location>
        <begin position="795"/>
        <end position="815"/>
    </location>
</feature>
<dbReference type="EMBL" id="JACJRF010000010">
    <property type="protein sequence ID" value="MBD2344169.1"/>
    <property type="molecule type" value="Genomic_DNA"/>
</dbReference>
<name>A0ABR8CMC3_9NOST</name>
<organism evidence="2 3">
    <name type="scientific">Anabaena subtropica FACHB-260</name>
    <dbReference type="NCBI Taxonomy" id="2692884"/>
    <lineage>
        <taxon>Bacteria</taxon>
        <taxon>Bacillati</taxon>
        <taxon>Cyanobacteriota</taxon>
        <taxon>Cyanophyceae</taxon>
        <taxon>Nostocales</taxon>
        <taxon>Nostocaceae</taxon>
        <taxon>Anabaena</taxon>
    </lineage>
</organism>
<dbReference type="Proteomes" id="UP000607281">
    <property type="component" value="Unassembled WGS sequence"/>
</dbReference>
<protein>
    <submittedName>
        <fullName evidence="2">Uncharacterized protein</fullName>
    </submittedName>
</protein>
<keyword evidence="3" id="KW-1185">Reference proteome</keyword>
<dbReference type="RefSeq" id="WP_190406627.1">
    <property type="nucleotide sequence ID" value="NZ_JACJRF010000010.1"/>
</dbReference>
<evidence type="ECO:0000313" key="3">
    <source>
        <dbReference type="Proteomes" id="UP000607281"/>
    </source>
</evidence>
<feature type="region of interest" description="Disordered" evidence="1">
    <location>
        <begin position="795"/>
        <end position="839"/>
    </location>
</feature>
<feature type="compositionally biased region" description="Polar residues" evidence="1">
    <location>
        <begin position="816"/>
        <end position="827"/>
    </location>
</feature>